<evidence type="ECO:0000256" key="6">
    <source>
        <dbReference type="ARBA" id="ARBA00022692"/>
    </source>
</evidence>
<organism evidence="11 12">
    <name type="scientific">Turnera subulata</name>
    <dbReference type="NCBI Taxonomy" id="218843"/>
    <lineage>
        <taxon>Eukaryota</taxon>
        <taxon>Viridiplantae</taxon>
        <taxon>Streptophyta</taxon>
        <taxon>Embryophyta</taxon>
        <taxon>Tracheophyta</taxon>
        <taxon>Spermatophyta</taxon>
        <taxon>Magnoliopsida</taxon>
        <taxon>eudicotyledons</taxon>
        <taxon>Gunneridae</taxon>
        <taxon>Pentapetalae</taxon>
        <taxon>rosids</taxon>
        <taxon>fabids</taxon>
        <taxon>Malpighiales</taxon>
        <taxon>Passifloraceae</taxon>
        <taxon>Turnera</taxon>
    </lineage>
</organism>
<sequence>MSSSIGFLDPNSVELKAKYLLMQAWNFAEALFWFLYPIYPLVCVAASAVIESLPDLFQYPYSAYDNSLLVTVAKTLRPVVLSLILGVSHARTFSLINGYSAPLEVYKILEHHDDAGKGSVLCVGSEWHRFPSSFFVPNYIGKIGWIDDGFQGLLPFPFNATLGGTAAAPPYFNNKNQASDGQYLNDLEACTFLVELQLDRPFLTRGSDLSTWEPIAALPYLDREASPPLHRSFFIPYLWQQKNVFGLYKLFKRVG</sequence>
<dbReference type="GO" id="GO:0000026">
    <property type="term" value="F:alpha-1,2-mannosyltransferase activity"/>
    <property type="evidence" value="ECO:0007669"/>
    <property type="project" value="TreeGrafter"/>
</dbReference>
<evidence type="ECO:0000256" key="8">
    <source>
        <dbReference type="ARBA" id="ARBA00022989"/>
    </source>
</evidence>
<dbReference type="InterPro" id="IPR005599">
    <property type="entry name" value="GPI_mannosylTrfase"/>
</dbReference>
<keyword evidence="12" id="KW-1185">Reference proteome</keyword>
<dbReference type="EMBL" id="JAKUCV010004807">
    <property type="protein sequence ID" value="KAJ4833958.1"/>
    <property type="molecule type" value="Genomic_DNA"/>
</dbReference>
<name>A0A9Q0FM00_9ROSI</name>
<gene>
    <name evidence="11" type="primary">ALG9_2</name>
    <name evidence="11" type="ORF">Tsubulata_016634</name>
</gene>
<reference evidence="11" key="1">
    <citation type="submission" date="2022-02" db="EMBL/GenBank/DDBJ databases">
        <authorList>
            <person name="Henning P.M."/>
            <person name="McCubbin A.G."/>
            <person name="Shore J.S."/>
        </authorList>
    </citation>
    <scope>NUCLEOTIDE SEQUENCE</scope>
    <source>
        <strain evidence="11">F60SS</strain>
        <tissue evidence="11">Leaves</tissue>
    </source>
</reference>
<proteinExistence type="inferred from homology"/>
<evidence type="ECO:0000256" key="4">
    <source>
        <dbReference type="ARBA" id="ARBA00022676"/>
    </source>
</evidence>
<dbReference type="Pfam" id="PF03901">
    <property type="entry name" value="Glyco_transf_22"/>
    <property type="match status" value="1"/>
</dbReference>
<evidence type="ECO:0000256" key="3">
    <source>
        <dbReference type="ARBA" id="ARBA00007063"/>
    </source>
</evidence>
<dbReference type="EC" id="2.4.1.-" evidence="10"/>
<evidence type="ECO:0000256" key="9">
    <source>
        <dbReference type="ARBA" id="ARBA00023136"/>
    </source>
</evidence>
<accession>A0A9Q0FM00</accession>
<evidence type="ECO:0000256" key="1">
    <source>
        <dbReference type="ARBA" id="ARBA00004477"/>
    </source>
</evidence>
<keyword evidence="9" id="KW-0472">Membrane</keyword>
<dbReference type="GO" id="GO:0005789">
    <property type="term" value="C:endoplasmic reticulum membrane"/>
    <property type="evidence" value="ECO:0007669"/>
    <property type="project" value="UniProtKB-SubCell"/>
</dbReference>
<keyword evidence="6" id="KW-0812">Transmembrane</keyword>
<comment type="pathway">
    <text evidence="2">Protein modification; protein glycosylation.</text>
</comment>
<dbReference type="PANTHER" id="PTHR22760">
    <property type="entry name" value="GLYCOSYLTRANSFERASE"/>
    <property type="match status" value="1"/>
</dbReference>
<dbReference type="OrthoDB" id="497541at2759"/>
<evidence type="ECO:0000256" key="7">
    <source>
        <dbReference type="ARBA" id="ARBA00022824"/>
    </source>
</evidence>
<keyword evidence="4 10" id="KW-0328">Glycosyltransferase</keyword>
<evidence type="ECO:0000256" key="5">
    <source>
        <dbReference type="ARBA" id="ARBA00022679"/>
    </source>
</evidence>
<dbReference type="PANTHER" id="PTHR22760:SF2">
    <property type="entry name" value="ALPHA-1,2-MANNOSYLTRANSFERASE ALG9"/>
    <property type="match status" value="1"/>
</dbReference>
<reference evidence="11" key="2">
    <citation type="journal article" date="2023" name="Plants (Basel)">
        <title>Annotation of the Turnera subulata (Passifloraceae) Draft Genome Reveals the S-Locus Evolved after the Divergence of Turneroideae from Passifloroideae in a Stepwise Manner.</title>
        <authorList>
            <person name="Henning P.M."/>
            <person name="Roalson E.H."/>
            <person name="Mir W."/>
            <person name="McCubbin A.G."/>
            <person name="Shore J.S."/>
        </authorList>
    </citation>
    <scope>NUCLEOTIDE SEQUENCE</scope>
    <source>
        <strain evidence="11">F60SS</strain>
    </source>
</reference>
<comment type="subcellular location">
    <subcellularLocation>
        <location evidence="1 10">Endoplasmic reticulum membrane</location>
        <topology evidence="1 10">Multi-pass membrane protein</topology>
    </subcellularLocation>
</comment>
<evidence type="ECO:0000313" key="12">
    <source>
        <dbReference type="Proteomes" id="UP001141552"/>
    </source>
</evidence>
<keyword evidence="5" id="KW-0808">Transferase</keyword>
<keyword evidence="8" id="KW-1133">Transmembrane helix</keyword>
<comment type="similarity">
    <text evidence="3 10">Belongs to the glycosyltransferase 22 family.</text>
</comment>
<keyword evidence="7 10" id="KW-0256">Endoplasmic reticulum</keyword>
<dbReference type="GO" id="GO:0006487">
    <property type="term" value="P:protein N-linked glycosylation"/>
    <property type="evidence" value="ECO:0007669"/>
    <property type="project" value="TreeGrafter"/>
</dbReference>
<protein>
    <recommendedName>
        <fullName evidence="10">Mannosyltransferase</fullName>
        <ecNumber evidence="10">2.4.1.-</ecNumber>
    </recommendedName>
</protein>
<evidence type="ECO:0000256" key="10">
    <source>
        <dbReference type="RuleBase" id="RU363075"/>
    </source>
</evidence>
<comment type="caution">
    <text evidence="11">The sequence shown here is derived from an EMBL/GenBank/DDBJ whole genome shotgun (WGS) entry which is preliminary data.</text>
</comment>
<dbReference type="Proteomes" id="UP001141552">
    <property type="component" value="Unassembled WGS sequence"/>
</dbReference>
<dbReference type="AlphaFoldDB" id="A0A9Q0FM00"/>
<evidence type="ECO:0000313" key="11">
    <source>
        <dbReference type="EMBL" id="KAJ4833958.1"/>
    </source>
</evidence>
<evidence type="ECO:0000256" key="2">
    <source>
        <dbReference type="ARBA" id="ARBA00004922"/>
    </source>
</evidence>